<dbReference type="AlphaFoldDB" id="A0A1V0V0E1"/>
<dbReference type="EMBL" id="CP020558">
    <property type="protein sequence ID" value="ARF70778.1"/>
    <property type="molecule type" value="Genomic_DNA"/>
</dbReference>
<reference evidence="1 2" key="1">
    <citation type="submission" date="2017-03" db="EMBL/GenBank/DDBJ databases">
        <title>Paenibacillus larvae genome sequencing.</title>
        <authorList>
            <person name="Dingman D.W."/>
        </authorList>
    </citation>
    <scope>NUCLEOTIDE SEQUENCE [LARGE SCALE GENOMIC DNA]</scope>
    <source>
        <strain evidence="1 2">SAG 10367</strain>
        <plasmid evidence="2">pplp3</plasmid>
    </source>
</reference>
<keyword evidence="1" id="KW-0614">Plasmid</keyword>
<protein>
    <submittedName>
        <fullName evidence="1">Uncharacterized protein</fullName>
    </submittedName>
</protein>
<evidence type="ECO:0000313" key="2">
    <source>
        <dbReference type="Proteomes" id="UP000192727"/>
    </source>
</evidence>
<organism evidence="1 2">
    <name type="scientific">Paenibacillus larvae subsp. pulvifaciens</name>
    <dbReference type="NCBI Taxonomy" id="1477"/>
    <lineage>
        <taxon>Bacteria</taxon>
        <taxon>Bacillati</taxon>
        <taxon>Bacillota</taxon>
        <taxon>Bacilli</taxon>
        <taxon>Bacillales</taxon>
        <taxon>Paenibacillaceae</taxon>
        <taxon>Paenibacillus</taxon>
    </lineage>
</organism>
<dbReference type="Proteomes" id="UP000192727">
    <property type="component" value="Plasmid pPLP3"/>
</dbReference>
<accession>A0A1V0V0E1</accession>
<sequence length="134" mass="16272">MCNYEVQELVDFLMEISLVGKKSRLRIKFCKIAFQRLEELEEDKRRLIDDFCEKDENGKPKTVEEGNNKYIKLRDEESYKREYMELMNEEFIIEETNERKEMFDLIRDLILNTETEFNGNTALLHDRWCEIVES</sequence>
<gene>
    <name evidence="1" type="ORF">B7C51_25240</name>
</gene>
<geneLocation type="plasmid" evidence="2">
    <name>pplp3</name>
</geneLocation>
<evidence type="ECO:0000313" key="1">
    <source>
        <dbReference type="EMBL" id="ARF70778.1"/>
    </source>
</evidence>
<name>A0A1V0V0E1_9BACL</name>
<proteinExistence type="predicted"/>